<evidence type="ECO:0000256" key="1">
    <source>
        <dbReference type="ARBA" id="ARBA00004123"/>
    </source>
</evidence>
<dbReference type="PROSITE" id="PS50106">
    <property type="entry name" value="PDZ"/>
    <property type="match status" value="1"/>
</dbReference>
<feature type="region of interest" description="Disordered" evidence="3">
    <location>
        <begin position="3065"/>
        <end position="3084"/>
    </location>
</feature>
<name>A0A6P7YX89_9AMPH</name>
<feature type="compositionally biased region" description="Basic and acidic residues" evidence="3">
    <location>
        <begin position="1173"/>
        <end position="1187"/>
    </location>
</feature>
<dbReference type="Proteomes" id="UP000515156">
    <property type="component" value="Chromosome 9"/>
</dbReference>
<feature type="region of interest" description="Disordered" evidence="3">
    <location>
        <begin position="1282"/>
        <end position="1303"/>
    </location>
</feature>
<dbReference type="GeneID" id="115477098"/>
<evidence type="ECO:0000256" key="3">
    <source>
        <dbReference type="SAM" id="MobiDB-lite"/>
    </source>
</evidence>
<feature type="region of interest" description="Disordered" evidence="3">
    <location>
        <begin position="1771"/>
        <end position="1794"/>
    </location>
</feature>
<evidence type="ECO:0000256" key="2">
    <source>
        <dbReference type="ARBA" id="ARBA00023242"/>
    </source>
</evidence>
<reference evidence="6" key="1">
    <citation type="submission" date="2025-08" db="UniProtKB">
        <authorList>
            <consortium name="RefSeq"/>
        </authorList>
    </citation>
    <scope>IDENTIFICATION</scope>
</reference>
<dbReference type="GO" id="GO:0005634">
    <property type="term" value="C:nucleus"/>
    <property type="evidence" value="ECO:0007669"/>
    <property type="project" value="UniProtKB-SubCell"/>
</dbReference>
<evidence type="ECO:0000313" key="6">
    <source>
        <dbReference type="RefSeq" id="XP_030069573.1"/>
    </source>
</evidence>
<feature type="compositionally biased region" description="Low complexity" evidence="3">
    <location>
        <begin position="4195"/>
        <end position="4206"/>
    </location>
</feature>
<comment type="subcellular location">
    <subcellularLocation>
        <location evidence="1">Nucleus</location>
    </subcellularLocation>
</comment>
<feature type="region of interest" description="Disordered" evidence="3">
    <location>
        <begin position="4050"/>
        <end position="4079"/>
    </location>
</feature>
<feature type="region of interest" description="Disordered" evidence="3">
    <location>
        <begin position="3660"/>
        <end position="3688"/>
    </location>
</feature>
<evidence type="ECO:0000313" key="5">
    <source>
        <dbReference type="Proteomes" id="UP000515156"/>
    </source>
</evidence>
<feature type="region of interest" description="Disordered" evidence="3">
    <location>
        <begin position="1578"/>
        <end position="1609"/>
    </location>
</feature>
<organism evidence="5 6">
    <name type="scientific">Microcaecilia unicolor</name>
    <dbReference type="NCBI Taxonomy" id="1415580"/>
    <lineage>
        <taxon>Eukaryota</taxon>
        <taxon>Metazoa</taxon>
        <taxon>Chordata</taxon>
        <taxon>Craniata</taxon>
        <taxon>Vertebrata</taxon>
        <taxon>Euteleostomi</taxon>
        <taxon>Amphibia</taxon>
        <taxon>Gymnophiona</taxon>
        <taxon>Siphonopidae</taxon>
        <taxon>Microcaecilia</taxon>
    </lineage>
</organism>
<feature type="compositionally biased region" description="Basic and acidic residues" evidence="3">
    <location>
        <begin position="4452"/>
        <end position="4477"/>
    </location>
</feature>
<feature type="region of interest" description="Disordered" evidence="3">
    <location>
        <begin position="3880"/>
        <end position="3908"/>
    </location>
</feature>
<dbReference type="InterPro" id="IPR036034">
    <property type="entry name" value="PDZ_sf"/>
</dbReference>
<feature type="region of interest" description="Disordered" evidence="3">
    <location>
        <begin position="3380"/>
        <end position="3406"/>
    </location>
</feature>
<dbReference type="PANTHER" id="PTHR23348:SF41">
    <property type="entry name" value="NEUROBLAST DIFFERENTIATION-ASSOCIATED PROTEIN AHNAK"/>
    <property type="match status" value="1"/>
</dbReference>
<feature type="region of interest" description="Disordered" evidence="3">
    <location>
        <begin position="2571"/>
        <end position="2591"/>
    </location>
</feature>
<dbReference type="RefSeq" id="XP_030069573.1">
    <property type="nucleotide sequence ID" value="XM_030213713.1"/>
</dbReference>
<feature type="region of interest" description="Disordered" evidence="3">
    <location>
        <begin position="1444"/>
        <end position="1475"/>
    </location>
</feature>
<feature type="compositionally biased region" description="Basic and acidic residues" evidence="3">
    <location>
        <begin position="3660"/>
        <end position="3676"/>
    </location>
</feature>
<feature type="region of interest" description="Disordered" evidence="3">
    <location>
        <begin position="4377"/>
        <end position="4401"/>
    </location>
</feature>
<dbReference type="InterPro" id="IPR052082">
    <property type="entry name" value="Myelin_sheath_structural"/>
</dbReference>
<feature type="region of interest" description="Disordered" evidence="3">
    <location>
        <begin position="3215"/>
        <end position="3236"/>
    </location>
</feature>
<dbReference type="SMART" id="SM00228">
    <property type="entry name" value="PDZ"/>
    <property type="match status" value="1"/>
</dbReference>
<feature type="compositionally biased region" description="Basic and acidic residues" evidence="3">
    <location>
        <begin position="2119"/>
        <end position="2128"/>
    </location>
</feature>
<feature type="compositionally biased region" description="Basic and acidic residues" evidence="3">
    <location>
        <begin position="2383"/>
        <end position="2403"/>
    </location>
</feature>
<feature type="compositionally biased region" description="Basic and acidic residues" evidence="3">
    <location>
        <begin position="1846"/>
        <end position="1862"/>
    </location>
</feature>
<feature type="region of interest" description="Disordered" evidence="3">
    <location>
        <begin position="3702"/>
        <end position="3725"/>
    </location>
</feature>
<feature type="region of interest" description="Disordered" evidence="3">
    <location>
        <begin position="1103"/>
        <end position="1194"/>
    </location>
</feature>
<feature type="region of interest" description="Disordered" evidence="3">
    <location>
        <begin position="3765"/>
        <end position="3802"/>
    </location>
</feature>
<feature type="region of interest" description="Disordered" evidence="3">
    <location>
        <begin position="2700"/>
        <end position="2730"/>
    </location>
</feature>
<feature type="domain" description="PDZ" evidence="4">
    <location>
        <begin position="9"/>
        <end position="76"/>
    </location>
</feature>
<dbReference type="SUPFAM" id="SSF50156">
    <property type="entry name" value="PDZ domain-like"/>
    <property type="match status" value="1"/>
</dbReference>
<feature type="compositionally biased region" description="Basic and acidic residues" evidence="3">
    <location>
        <begin position="2455"/>
        <end position="2466"/>
    </location>
</feature>
<protein>
    <submittedName>
        <fullName evidence="6">Protein AHNAK2</fullName>
    </submittedName>
</protein>
<dbReference type="GO" id="GO:0043034">
    <property type="term" value="C:costamere"/>
    <property type="evidence" value="ECO:0007669"/>
    <property type="project" value="TreeGrafter"/>
</dbReference>
<feature type="region of interest" description="Disordered" evidence="3">
    <location>
        <begin position="2837"/>
        <end position="2870"/>
    </location>
</feature>
<feature type="region of interest" description="Disordered" evidence="3">
    <location>
        <begin position="1807"/>
        <end position="1870"/>
    </location>
</feature>
<feature type="compositionally biased region" description="Basic and acidic residues" evidence="3">
    <location>
        <begin position="1969"/>
        <end position="1978"/>
    </location>
</feature>
<dbReference type="PANTHER" id="PTHR23348">
    <property type="entry name" value="PERIAXIN/AHNAK"/>
    <property type="match status" value="1"/>
</dbReference>
<evidence type="ECO:0000259" key="4">
    <source>
        <dbReference type="PROSITE" id="PS50106"/>
    </source>
</evidence>
<feature type="region of interest" description="Disordered" evidence="3">
    <location>
        <begin position="4184"/>
        <end position="4219"/>
    </location>
</feature>
<dbReference type="InterPro" id="IPR001478">
    <property type="entry name" value="PDZ"/>
</dbReference>
<feature type="region of interest" description="Disordered" evidence="3">
    <location>
        <begin position="680"/>
        <end position="714"/>
    </location>
</feature>
<dbReference type="OrthoDB" id="447516at2759"/>
<feature type="region of interest" description="Disordered" evidence="3">
    <location>
        <begin position="2429"/>
        <end position="2485"/>
    </location>
</feature>
<feature type="region of interest" description="Disordered" evidence="3">
    <location>
        <begin position="4343"/>
        <end position="4363"/>
    </location>
</feature>
<feature type="compositionally biased region" description="Basic and acidic residues" evidence="3">
    <location>
        <begin position="3777"/>
        <end position="3802"/>
    </location>
</feature>
<sequence length="4539" mass="495929">MSDSEEPMEVMLTTEAEEGATGFSISGGGESGIFVQQVIKESPASKILSMREGDQLVSATVYFDNITYEDALKILQYAEPYKVQFNLKRKLLKEESHLVLQSKKDKTTQGKDSTYKTLGINEKEEKDKVTVKKREHKPVRSKRERLSWPKFPSIKNTKILGHRRSRSTSETFEELRPDISLASTDLESQFQKEENDLVGKKGNQNKLKFLGLKVHKRKTEDNQISELKHTVTCETEKLAVEGDSSDWNKKLTATSMDAQIDKILPCDFSVSVDINSQKRTEVQDNENNELKNKYSERSVEINIPKHNEFLSAFKMPSTDMNAQMITAQAPESSMPEQWHQTESPNKMTDQEMNIHIQSAKILEYAEMKPRDSDWKIQIPILQTPKFAVLAPTEKRTETEEDKTKDEPDARFPKVTTEIGTESPGPEMINHTLEVHSDILSWKMPIIKMPRLPKHYTRAAKEEIGLPFEENSVPKDEKTTEKMDTEWKYGTSESENFFYKTGHEKHGSSLRMPKLKLPSFGQFNRKETGYDDGDSDFDLQFRRTATEIKPSITVDFKVPKEKSMPEIEAPRFKESVTDPQVSEIETCLLETEKDVSQIQRELETTTNPHITKEITRKEAAIDSDQNIIESTSKLAYMPKIKIPKVGFSIKEDKPLRIDKEVRLPEDNITLTKYKYSDTNNETITSKTKSQETPKSKDVNDEARKTSTPQNNSKIHITTEKHGRLQEKENTYLFQECSIQYPQFQIEESSDFLHEAKKIDGEIPKVKAETEETLKVIAADKKEANLKEDTLMLKGKDKPNIKESEFPEWKTELPMVKIALFMKPEITLVSRNITHEKTEEHIPELHEDSKELGSEQEILPENIKNYQNDIQFPKTRFTSLGTFDREKIQNHRDTNQSHHDIEDKKKHTDINALAPFTELESFTVTMSSQTSIESKEVKPSGLEGTVTFPKFQMPKFGAFPPKAKGADAAAPIAIVETDLIQSAVTADVEGADVPTEASALDIKAKASDRESESAGWKMKVPSVKLSTLTKPDTKAPKVDVSLPSVDISIPKTEVQVEKHEAGDKELMVEGEIKPAEIEPGTAESSFKMPKISLPSFGLFSRKGIRSQLETESSESEAEIPGTAVEGDIEVKLPKLESKEAAPVSGIPSSGDLEIKEEKSKTKKFKIKIPTFGKSPPKEKHNLSEPHVEEEISLPEPEEIKALDVRVSTETKEEQICVAEQPDEISAETTDIEITRPGDKIVFPKFEKPKFAVLLPEATMIDATVIVVKPEADISLPTLTADVEATPTTAEPSVGDVKAKASERESESAEYKIQMPIVKLPEFTKPDMKAPKFDINLASLDISTPKPDVHTQELERQSEPLKAEGEITPAGIQKEAVESSFKMPKIKLPSFGPFFSKGAGDQSDVQAGHLDTKITMPSTVAEAEIQLSQTEGEKADIDVDITSSTELEMKGKKSKIKTPKIRMPSFSTSRPRAPEADMAVPDAEGDLSLTKPEAKVEIISGQTAISFDPVKTAESELHIRLPRAELPKLESPSLDVDATLPAVDVTVSKYEVPEGDKQKLPDVHALVKETEKDFRVLQVQMSTEGKEQDPDAAAAATASSQTSLESKEVKPSGLEGTVTFPKFQMPKFGAFPPKSKGADAAAPIAIVETDLIQSDVTADVEAADVPTEASALDIKAKAPDRENESAGWKMKVPSVKLPTLTKPDTKAPKVDVSLPSVDISIAKTEVQVEKHEAGDKELMVEGEIKPAEIEPGMTETSFKMPKISLPSFGLFSRKGTRSQLETESSESEAEIPGTAVEGDIEVKLPKLESKEAATVSGIPSSGDLEIKEEKSQTKKFKIKIPTFGKSPPKGKELGKDILGEPHMEEETSLPEPEEIKALDVRVSTEVKEEQISVAEQPDEISAETTGIKITRPEDKIVFPKFEKPKFAVLLPEATMIDATVIVVKPEADISLPTLTADVEATPTTAEPSVGDVKAKASERESESAEYKIQMPIVKLPEFTKPDMKAPKFDINLASLDISTPKPDVHTQELERQSEPLKAEGEITPAGIQKEAVESSFKMPKIKLPSFGPFFSKGAGDQSDVQAGHLDTKITMPSTVAEAEIQLSQTEGEKADIDVDITSSTELEMKGKKEAPEADMAVPDAEGDLSLTKPEAKVEIISGQTAISFDPVKTAESELHIRLPRAELPKLESPSLDVDATLPAVDVTVSKYEVPEGDKQKLPDVHALVKETEKDFRVLQVQMSTEGKEQEPDAAAAAATASSQTSLESKEVKPSGLEGTVTFPKFQMPKFGAFPPKSKGADAAAPIAIVETDLIQSDVTADVEAADVPTEASALDIKAKAPDRESESVGWKMKVPSVKLPTLTKPDTKAPKVDVSLPSVDISIAKTEVQVEKHEAGDKELMVEGEIKPAEIEPGTAESSFKMPKISLPSFGLFSRKGTRSQLETESSESEAEIPGTAVEGDIEVKLPKLESKEAAPVNHTVEEETSLPEPEEIKALDVRVSTEAKEEQISVAEQPDEISAETTGIEITRPEDKIVFPKFEKPKFAVLLPEATMIDATVIVVKPEADISLPTLTADVEATPTTAEPSVGDVKAKASERESESAEYKIQMPIVKLSEFTKPDMKAPKFDINLASLDISTPKPDVHTQELERQSEPLKAEGEITPAGIQKEAVESSFKMPKIKLPSFGPFFSKGAGDQSDVQAGHLDTKITMPSTGKKSKIKTPKIRMPSFGTSRPRAPEADMAVPDAEGDLSLTKPEAKVEIISGQTAISFDPVKTAESELHIRLPRAELPKLESPSLDVDATLPAVDVTVSKYEVPEGDKQKLPDVHALVKETEKDFRVLQVQMSTEGKEQEPDTAAAATASSQTSLESKEVKPSGLEGTVTFPKFQMPKFGAFPPKSKGADAAAPIAIVETDLIQSDVTADVEAADVPTEASALDIKAKAPDRESESVGWKMKVPSVKLPTLTKPDTKAPKVDVSLPSVDISIAKTEVQVEKHEAGDKELMVEGEIKPAEIEPGTAESSFKMPKISLPSFGLFFRKGTRSQLETESSESEAEIPGTAVEGDIEVKLPKLESKEAAPVSGIPSSGDLEIKEEKTQTKKFKIKIPTFGKSPPKGKELGKDILGEPHVEEETSLPEPEEIKALDVRVSTEAKEEQISVAEQPDEISAETTGIEITRPEDKIVFPKFEKPKFAVLLPEATMIDATVIVVRPEADISLPTLTADVEATPTTAEPSVGDVKAKASERESESAEYKIQMPIVKLPEFTKPDMKAPKFDINLASLDISTPKPDVHTQELERQSEPLKAEGEITPAGIQKEAVESSFKMPKIKLPSFGPFFSKGAGDQSDVQAGHLDTKITMPSTVAEAEIQLSQTEGEKADIDVDITSSTELEMKGKKSKIKTPKIRMPSFGTSRPRAPEADMAVPDAEGDLSLTKPEAKVEIISGQTAISFDPVKTAESELHIRLPRAELPKLESPSLDVDATLPAVDVTVSKYEVPEGDKQKLPDVHALVKETEKDFRVLQVQMSTEGKEQEPDAAATASSQTSLESKEVKPSGLEGTVTFPKFQMPKFGAFPPKSKGADAAAPIAIVETDLIQSDVTADVEAADVPTEASALDIKAKAPDRESESVGWKMKVPSVKLPTLTKPDTKAPKVDVSLPSVDISIAKTEVQVEKHEAGDKELMVEGEIKPAEIEPGTAESSFKMPKISLPSFGLFSRKGTRSQLETESSESEAEIPGTAVEGDIEVKLPKLESKEAAPVSGIPSSGDLKIKEEKTQTKKFKIKIPTFGKSPPKGKELGKDILGEPHVEEETSLPEPEKIKALDVRVSTEAKEQQISVAEQPDEISAETTGIEITRPEDKIVFPKFEKPKFAVLLPEATMIDATVIVVKPEADISPPTLTADVEATPTTAEPSVGDVKAKASERESESAEYKIQMPIVKLSEITKPDMKAPKFDINLASLDISTPKPDVHTQELERQSEPLKAEGEITPAGIQKEAVESSFKMPKIKLPSFGPFFSKGAGDHSDVQAGHLDTKITMPSTVAEAEIQLSQTEGEKADIDVDITSSTELEMKGKKSKIKTPKIRMPSFGTSRPRAPEADMAVPDAEGDLSLTKPEAKVEIISGQTAISFDPVKTAESELHIRLPRAELPKLESPSLDVDATLPAVDVTVSKYEVPEGDKQKLPDVHALVKETEKDFRVLQVQMSTEGKEQEPDAAAAATASSQTSLESKEVKPSGLEGTVTFPKFQMPKFGAFPPKSKGADAAAPIAIVETDLIQSDVTADVEAADVPTEASALDIKAKAPDRESESVGWKMKVPSVKLPTLTKPDTKAPKVDVSLPSVDISIAKTEVQVEKHEAGDKELMVEGEIKPAEIEPGTAESSFKMPKISLPSFGLFSRKGTRSQLETESSESEAEIPGTAVEGDIEVKLPKLESKEAAPVSGIPSSGDLKIKEEKTQTKKFKIKIPTFGKSPPKGKELGKDILGEPHVEEETSLPEPEKIKALDVRVSTEAKEQQISVAEQPDEISAETTGIASKLRDLKTKLYFPNLKSPNLLFCFLKQQ</sequence>
<dbReference type="KEGG" id="muo:115477098"/>
<feature type="compositionally biased region" description="Basic and acidic residues" evidence="3">
    <location>
        <begin position="1126"/>
        <end position="1137"/>
    </location>
</feature>
<dbReference type="GO" id="GO:0043484">
    <property type="term" value="P:regulation of RNA splicing"/>
    <property type="evidence" value="ECO:0007669"/>
    <property type="project" value="TreeGrafter"/>
</dbReference>
<feature type="region of interest" description="Disordered" evidence="3">
    <location>
        <begin position="2117"/>
        <end position="2141"/>
    </location>
</feature>
<feature type="region of interest" description="Disordered" evidence="3">
    <location>
        <begin position="3511"/>
        <end position="3543"/>
    </location>
</feature>
<keyword evidence="2" id="KW-0539">Nucleus</keyword>
<dbReference type="InParanoid" id="A0A6P7YX89"/>
<accession>A0A6P7YX89</accession>
<feature type="region of interest" description="Disordered" evidence="3">
    <location>
        <begin position="3092"/>
        <end position="3128"/>
    </location>
</feature>
<gene>
    <name evidence="6" type="primary">AHNAK2</name>
</gene>
<dbReference type="Gene3D" id="2.30.42.10">
    <property type="match status" value="1"/>
</dbReference>
<feature type="compositionally biased region" description="Low complexity" evidence="3">
    <location>
        <begin position="2847"/>
        <end position="2858"/>
    </location>
</feature>
<feature type="compositionally biased region" description="Basic and acidic residues" evidence="3">
    <location>
        <begin position="3104"/>
        <end position="3120"/>
    </location>
</feature>
<proteinExistence type="predicted"/>
<feature type="compositionally biased region" description="Low complexity" evidence="3">
    <location>
        <begin position="1589"/>
        <end position="1600"/>
    </location>
</feature>
<feature type="compositionally biased region" description="Basic and acidic residues" evidence="3">
    <location>
        <begin position="3227"/>
        <end position="3236"/>
    </location>
</feature>
<feature type="compositionally biased region" description="Polar residues" evidence="3">
    <location>
        <begin position="704"/>
        <end position="714"/>
    </location>
</feature>
<feature type="region of interest" description="Disordered" evidence="3">
    <location>
        <begin position="2383"/>
        <end position="2415"/>
    </location>
</feature>
<feature type="region of interest" description="Disordered" evidence="3">
    <location>
        <begin position="3816"/>
        <end position="3835"/>
    </location>
</feature>
<feature type="compositionally biased region" description="Basic and acidic residues" evidence="3">
    <location>
        <begin position="1294"/>
        <end position="1303"/>
    </location>
</feature>
<dbReference type="CTD" id="113146"/>
<feature type="region of interest" description="Disordered" evidence="3">
    <location>
        <begin position="1957"/>
        <end position="1978"/>
    </location>
</feature>
<keyword evidence="5" id="KW-1185">Reference proteome</keyword>
<feature type="region of interest" description="Disordered" evidence="3">
    <location>
        <begin position="2235"/>
        <end position="2268"/>
    </location>
</feature>
<feature type="region of interest" description="Disordered" evidence="3">
    <location>
        <begin position="4440"/>
        <end position="4477"/>
    </location>
</feature>
<feature type="compositionally biased region" description="Basic and acidic residues" evidence="3">
    <location>
        <begin position="687"/>
        <end position="703"/>
    </location>
</feature>